<evidence type="ECO:0000313" key="16">
    <source>
        <dbReference type="Proteomes" id="UP000440732"/>
    </source>
</evidence>
<evidence type="ECO:0000313" key="4">
    <source>
        <dbReference type="EMBL" id="KAE9080740.1"/>
    </source>
</evidence>
<evidence type="ECO:0000313" key="6">
    <source>
        <dbReference type="EMBL" id="KAE9111237.1"/>
    </source>
</evidence>
<dbReference type="EMBL" id="QXGB01000644">
    <property type="protein sequence ID" value="KAE9208283.1"/>
    <property type="molecule type" value="Genomic_DNA"/>
</dbReference>
<evidence type="ECO:0000313" key="21">
    <source>
        <dbReference type="Proteomes" id="UP000488956"/>
    </source>
</evidence>
<dbReference type="Proteomes" id="UP000441208">
    <property type="component" value="Unassembled WGS sequence"/>
</dbReference>
<dbReference type="Proteomes" id="UP000437068">
    <property type="component" value="Unassembled WGS sequence"/>
</dbReference>
<gene>
    <name evidence="10" type="ORF">PF001_g20441</name>
    <name evidence="8" type="ORF">PF002_g22483</name>
    <name evidence="7" type="ORF">PF004_g20150</name>
    <name evidence="9" type="ORF">PF005_g12270</name>
    <name evidence="6" type="ORF">PF006_g20260</name>
    <name evidence="4" type="ORF">PF007_g22926</name>
    <name evidence="11" type="ORF">PF008_g20787</name>
    <name evidence="2" type="ORF">PF009_g23115</name>
    <name evidence="5" type="ORF">PF010_g21593</name>
    <name evidence="3" type="ORF">PF011_g20940</name>
</gene>
<evidence type="ECO:0000313" key="8">
    <source>
        <dbReference type="EMBL" id="KAE9198328.1"/>
    </source>
</evidence>
<evidence type="ECO:0000313" key="7">
    <source>
        <dbReference type="EMBL" id="KAE9196389.1"/>
    </source>
</evidence>
<protein>
    <recommendedName>
        <fullName evidence="22">RxLR effector protein</fullName>
    </recommendedName>
</protein>
<evidence type="ECO:0000313" key="19">
    <source>
        <dbReference type="Proteomes" id="UP000476176"/>
    </source>
</evidence>
<dbReference type="Proteomes" id="UP000476176">
    <property type="component" value="Unassembled WGS sequence"/>
</dbReference>
<evidence type="ECO:0000256" key="1">
    <source>
        <dbReference type="SAM" id="SignalP"/>
    </source>
</evidence>
<evidence type="ECO:0000313" key="20">
    <source>
        <dbReference type="Proteomes" id="UP000486351"/>
    </source>
</evidence>
<dbReference type="EMBL" id="QXGC01001770">
    <property type="protein sequence ID" value="KAE9196389.1"/>
    <property type="molecule type" value="Genomic_DNA"/>
</dbReference>
<accession>A0A6A3E4J7</accession>
<feature type="signal peptide" evidence="1">
    <location>
        <begin position="1"/>
        <end position="21"/>
    </location>
</feature>
<reference evidence="12 13" key="1">
    <citation type="submission" date="2018-08" db="EMBL/GenBank/DDBJ databases">
        <title>Genomic investigation of the strawberry pathogen Phytophthora fragariae indicates pathogenicity is determined by transcriptional variation in three key races.</title>
        <authorList>
            <person name="Adams T.M."/>
            <person name="Armitage A.D."/>
            <person name="Sobczyk M.K."/>
            <person name="Bates H.J."/>
            <person name="Dunwell J.M."/>
            <person name="Nellist C.F."/>
            <person name="Harrison R.J."/>
        </authorList>
    </citation>
    <scope>NUCLEOTIDE SEQUENCE [LARGE SCALE GENOMIC DNA]</scope>
    <source>
        <strain evidence="10 14">A4</strain>
        <strain evidence="8 15">BC-1</strain>
        <strain evidence="7 19">BC-23</strain>
        <strain evidence="9 13">NOV-27</strain>
        <strain evidence="6 16">NOV-5</strain>
        <strain evidence="4 17">NOV-71</strain>
        <strain evidence="11 20">NOV-77</strain>
        <strain evidence="2 12">NOV-9</strain>
        <strain evidence="5 21">ONT-3</strain>
        <strain evidence="3 18">SCRP245</strain>
    </source>
</reference>
<evidence type="ECO:0008006" key="22">
    <source>
        <dbReference type="Google" id="ProtNLM"/>
    </source>
</evidence>
<dbReference type="Proteomes" id="UP000440367">
    <property type="component" value="Unassembled WGS sequence"/>
</dbReference>
<name>A0A6A3E4J7_9STRA</name>
<dbReference type="Proteomes" id="UP000488956">
    <property type="component" value="Unassembled WGS sequence"/>
</dbReference>
<evidence type="ECO:0000313" key="14">
    <source>
        <dbReference type="Proteomes" id="UP000437068"/>
    </source>
</evidence>
<dbReference type="EMBL" id="QXFZ01002102">
    <property type="protein sequence ID" value="KAE9080740.1"/>
    <property type="molecule type" value="Genomic_DNA"/>
</dbReference>
<dbReference type="AlphaFoldDB" id="A0A6A3E4J7"/>
<keyword evidence="13" id="KW-1185">Reference proteome</keyword>
<dbReference type="EMBL" id="QXFY01001803">
    <property type="protein sequence ID" value="KAE9309131.1"/>
    <property type="molecule type" value="Genomic_DNA"/>
</dbReference>
<evidence type="ECO:0000313" key="10">
    <source>
        <dbReference type="EMBL" id="KAE9288598.1"/>
    </source>
</evidence>
<organism evidence="2 12">
    <name type="scientific">Phytophthora fragariae</name>
    <dbReference type="NCBI Taxonomy" id="53985"/>
    <lineage>
        <taxon>Eukaryota</taxon>
        <taxon>Sar</taxon>
        <taxon>Stramenopiles</taxon>
        <taxon>Oomycota</taxon>
        <taxon>Peronosporomycetes</taxon>
        <taxon>Peronosporales</taxon>
        <taxon>Peronosporaceae</taxon>
        <taxon>Phytophthora</taxon>
    </lineage>
</organism>
<evidence type="ECO:0000313" key="2">
    <source>
        <dbReference type="EMBL" id="KAE8926701.1"/>
    </source>
</evidence>
<evidence type="ECO:0000313" key="12">
    <source>
        <dbReference type="Proteomes" id="UP000429523"/>
    </source>
</evidence>
<evidence type="ECO:0000313" key="18">
    <source>
        <dbReference type="Proteomes" id="UP000460718"/>
    </source>
</evidence>
<keyword evidence="1" id="KW-0732">Signal</keyword>
<evidence type="ECO:0000313" key="17">
    <source>
        <dbReference type="Proteomes" id="UP000441208"/>
    </source>
</evidence>
<sequence>MAQHLCSTFAFLLNSTALLHQLKWWNTPIVDRLPTSYSTWGNSTTQQSTACVTCLHL</sequence>
<proteinExistence type="predicted"/>
<evidence type="ECO:0000313" key="11">
    <source>
        <dbReference type="EMBL" id="KAE9309131.1"/>
    </source>
</evidence>
<feature type="chain" id="PRO_5036379340" description="RxLR effector protein" evidence="1">
    <location>
        <begin position="22"/>
        <end position="57"/>
    </location>
</feature>
<dbReference type="Proteomes" id="UP000433483">
    <property type="component" value="Unassembled WGS sequence"/>
</dbReference>
<dbReference type="Proteomes" id="UP000486351">
    <property type="component" value="Unassembled WGS sequence"/>
</dbReference>
<dbReference type="EMBL" id="QXGA01001753">
    <property type="protein sequence ID" value="KAE9111237.1"/>
    <property type="molecule type" value="Genomic_DNA"/>
</dbReference>
<dbReference type="Proteomes" id="UP000440732">
    <property type="component" value="Unassembled WGS sequence"/>
</dbReference>
<evidence type="ECO:0000313" key="3">
    <source>
        <dbReference type="EMBL" id="KAE8984027.1"/>
    </source>
</evidence>
<evidence type="ECO:0000313" key="5">
    <source>
        <dbReference type="EMBL" id="KAE9082422.1"/>
    </source>
</evidence>
<dbReference type="Proteomes" id="UP000460718">
    <property type="component" value="Unassembled WGS sequence"/>
</dbReference>
<dbReference type="EMBL" id="QXFX01001965">
    <property type="protein sequence ID" value="KAE9082422.1"/>
    <property type="molecule type" value="Genomic_DNA"/>
</dbReference>
<dbReference type="EMBL" id="QXGF01001990">
    <property type="protein sequence ID" value="KAE8926701.1"/>
    <property type="molecule type" value="Genomic_DNA"/>
</dbReference>
<dbReference type="EMBL" id="QXGE01001760">
    <property type="protein sequence ID" value="KAE9288598.1"/>
    <property type="molecule type" value="Genomic_DNA"/>
</dbReference>
<dbReference type="EMBL" id="QXGD01001827">
    <property type="protein sequence ID" value="KAE9198328.1"/>
    <property type="molecule type" value="Genomic_DNA"/>
</dbReference>
<comment type="caution">
    <text evidence="2">The sequence shown here is derived from an EMBL/GenBank/DDBJ whole genome shotgun (WGS) entry which is preliminary data.</text>
</comment>
<dbReference type="EMBL" id="QXFW01001934">
    <property type="protein sequence ID" value="KAE8984027.1"/>
    <property type="molecule type" value="Genomic_DNA"/>
</dbReference>
<evidence type="ECO:0000313" key="9">
    <source>
        <dbReference type="EMBL" id="KAE9208283.1"/>
    </source>
</evidence>
<evidence type="ECO:0000313" key="13">
    <source>
        <dbReference type="Proteomes" id="UP000433483"/>
    </source>
</evidence>
<dbReference type="Proteomes" id="UP000429523">
    <property type="component" value="Unassembled WGS sequence"/>
</dbReference>
<evidence type="ECO:0000313" key="15">
    <source>
        <dbReference type="Proteomes" id="UP000440367"/>
    </source>
</evidence>
<dbReference type="OrthoDB" id="10269219at2759"/>